<name>A0A158DS54_9BURK</name>
<protein>
    <submittedName>
        <fullName evidence="1">Uncharacterized protein</fullName>
    </submittedName>
</protein>
<reference evidence="1" key="1">
    <citation type="submission" date="2016-01" db="EMBL/GenBank/DDBJ databases">
        <authorList>
            <person name="Peeters C."/>
        </authorList>
    </citation>
    <scope>NUCLEOTIDE SEQUENCE [LARGE SCALE GENOMIC DNA]</scope>
    <source>
        <strain evidence="1">LMG 29325</strain>
    </source>
</reference>
<dbReference type="EMBL" id="FCOJ02000119">
    <property type="protein sequence ID" value="SAK97451.1"/>
    <property type="molecule type" value="Genomic_DNA"/>
</dbReference>
<organism evidence="1 2">
    <name type="scientific">Caballeronia glebae</name>
    <dbReference type="NCBI Taxonomy" id="1777143"/>
    <lineage>
        <taxon>Bacteria</taxon>
        <taxon>Pseudomonadati</taxon>
        <taxon>Pseudomonadota</taxon>
        <taxon>Betaproteobacteria</taxon>
        <taxon>Burkholderiales</taxon>
        <taxon>Burkholderiaceae</taxon>
        <taxon>Caballeronia</taxon>
    </lineage>
</organism>
<dbReference type="AlphaFoldDB" id="A0A158DS54"/>
<dbReference type="Proteomes" id="UP000054596">
    <property type="component" value="Unassembled WGS sequence"/>
</dbReference>
<evidence type="ECO:0000313" key="2">
    <source>
        <dbReference type="Proteomes" id="UP000054596"/>
    </source>
</evidence>
<accession>A0A158DS54</accession>
<comment type="caution">
    <text evidence="1">The sequence shown here is derived from an EMBL/GenBank/DDBJ whole genome shotgun (WGS) entry which is preliminary data.</text>
</comment>
<gene>
    <name evidence="1" type="ORF">AWB82_07134</name>
</gene>
<evidence type="ECO:0000313" key="1">
    <source>
        <dbReference type="EMBL" id="SAK97451.1"/>
    </source>
</evidence>
<keyword evidence="2" id="KW-1185">Reference proteome</keyword>
<sequence length="233" mass="24255">MRPVELSIDAVSRLIAPFAWTEPPAFSNAAFRPLSVSAFAPESVAFVLSASCAMVSARSCPASTCAPFVFDSARAFTDTSPLPPIVPAPATPFALLLTMTSAVIVVAPVPLLATRPFELSIDAPDIDRVDVAPSASIWPPTLSMSPSALTERSWPACIKPARFVIRPLDCAESVPPATNVPPELSTLSPDTLTSPLPPINPSPVLLNAPRALTVVALGPPLAIAPWSLAMACA</sequence>
<proteinExistence type="predicted"/>